<sequence>MVLWTSSILWFTRYNCALRESVKFEESVSGSGELRGDALGVDVGRLTASPEGVRSDSSESWGKLSAGCKDEAAVCTVVAEEGSGSIERETTANRVHFDAGRDQDSWQRKIVVGYDVDLLQ</sequence>
<gene>
    <name evidence="1" type="ORF">B296_00008820</name>
</gene>
<protein>
    <submittedName>
        <fullName evidence="1">Uncharacterized protein</fullName>
    </submittedName>
</protein>
<dbReference type="EMBL" id="AMZH03000301">
    <property type="protein sequence ID" value="RRT84450.1"/>
    <property type="molecule type" value="Genomic_DNA"/>
</dbReference>
<reference evidence="1 2" key="1">
    <citation type="journal article" date="2014" name="Agronomy (Basel)">
        <title>A Draft Genome Sequence for Ensete ventricosum, the Drought-Tolerant Tree Against Hunger.</title>
        <authorList>
            <person name="Harrison J."/>
            <person name="Moore K.A."/>
            <person name="Paszkiewicz K."/>
            <person name="Jones T."/>
            <person name="Grant M."/>
            <person name="Ambacheew D."/>
            <person name="Muzemil S."/>
            <person name="Studholme D.J."/>
        </authorList>
    </citation>
    <scope>NUCLEOTIDE SEQUENCE [LARGE SCALE GENOMIC DNA]</scope>
</reference>
<dbReference type="AlphaFoldDB" id="A0A427B7H4"/>
<name>A0A427B7H4_ENSVE</name>
<dbReference type="Proteomes" id="UP000287651">
    <property type="component" value="Unassembled WGS sequence"/>
</dbReference>
<proteinExistence type="predicted"/>
<comment type="caution">
    <text evidence="1">The sequence shown here is derived from an EMBL/GenBank/DDBJ whole genome shotgun (WGS) entry which is preliminary data.</text>
</comment>
<accession>A0A427B7H4</accession>
<organism evidence="1 2">
    <name type="scientific">Ensete ventricosum</name>
    <name type="common">Abyssinian banana</name>
    <name type="synonym">Musa ensete</name>
    <dbReference type="NCBI Taxonomy" id="4639"/>
    <lineage>
        <taxon>Eukaryota</taxon>
        <taxon>Viridiplantae</taxon>
        <taxon>Streptophyta</taxon>
        <taxon>Embryophyta</taxon>
        <taxon>Tracheophyta</taxon>
        <taxon>Spermatophyta</taxon>
        <taxon>Magnoliopsida</taxon>
        <taxon>Liliopsida</taxon>
        <taxon>Zingiberales</taxon>
        <taxon>Musaceae</taxon>
        <taxon>Ensete</taxon>
    </lineage>
</organism>
<evidence type="ECO:0000313" key="1">
    <source>
        <dbReference type="EMBL" id="RRT84450.1"/>
    </source>
</evidence>
<evidence type="ECO:0000313" key="2">
    <source>
        <dbReference type="Proteomes" id="UP000287651"/>
    </source>
</evidence>